<dbReference type="AlphaFoldDB" id="A0A382D6S7"/>
<dbReference type="InterPro" id="IPR014782">
    <property type="entry name" value="Peptidase_M1_dom"/>
</dbReference>
<evidence type="ECO:0000256" key="4">
    <source>
        <dbReference type="ARBA" id="ARBA00022670"/>
    </source>
</evidence>
<dbReference type="InterPro" id="IPR050344">
    <property type="entry name" value="Peptidase_M1_aminopeptidases"/>
</dbReference>
<evidence type="ECO:0000256" key="3">
    <source>
        <dbReference type="ARBA" id="ARBA00022438"/>
    </source>
</evidence>
<keyword evidence="6" id="KW-0378">Hydrolase</keyword>
<evidence type="ECO:0000259" key="9">
    <source>
        <dbReference type="Pfam" id="PF01433"/>
    </source>
</evidence>
<dbReference type="GO" id="GO:0042277">
    <property type="term" value="F:peptide binding"/>
    <property type="evidence" value="ECO:0007669"/>
    <property type="project" value="TreeGrafter"/>
</dbReference>
<dbReference type="PANTHER" id="PTHR11533:SF174">
    <property type="entry name" value="PUROMYCIN-SENSITIVE AMINOPEPTIDASE-RELATED"/>
    <property type="match status" value="1"/>
</dbReference>
<evidence type="ECO:0000256" key="2">
    <source>
        <dbReference type="ARBA" id="ARBA00010136"/>
    </source>
</evidence>
<evidence type="ECO:0000256" key="6">
    <source>
        <dbReference type="ARBA" id="ARBA00022801"/>
    </source>
</evidence>
<dbReference type="GO" id="GO:0016020">
    <property type="term" value="C:membrane"/>
    <property type="evidence" value="ECO:0007669"/>
    <property type="project" value="TreeGrafter"/>
</dbReference>
<feature type="domain" description="Aminopeptidase N-like N-terminal" evidence="10">
    <location>
        <begin position="47"/>
        <end position="166"/>
    </location>
</feature>
<evidence type="ECO:0000256" key="8">
    <source>
        <dbReference type="ARBA" id="ARBA00023049"/>
    </source>
</evidence>
<dbReference type="InterPro" id="IPR045357">
    <property type="entry name" value="Aminopeptidase_N-like_N"/>
</dbReference>
<dbReference type="InterPro" id="IPR042097">
    <property type="entry name" value="Aminopeptidase_N-like_N_sf"/>
</dbReference>
<gene>
    <name evidence="11" type="ORF">METZ01_LOCUS186974</name>
</gene>
<accession>A0A382D6S7</accession>
<dbReference type="GO" id="GO:0043171">
    <property type="term" value="P:peptide catabolic process"/>
    <property type="evidence" value="ECO:0007669"/>
    <property type="project" value="TreeGrafter"/>
</dbReference>
<dbReference type="PRINTS" id="PR00756">
    <property type="entry name" value="ALADIPTASE"/>
</dbReference>
<dbReference type="PANTHER" id="PTHR11533">
    <property type="entry name" value="PROTEASE M1 ZINC METALLOPROTEASE"/>
    <property type="match status" value="1"/>
</dbReference>
<dbReference type="CDD" id="cd09603">
    <property type="entry name" value="M1_APN_like"/>
    <property type="match status" value="1"/>
</dbReference>
<dbReference type="Gene3D" id="2.60.40.1730">
    <property type="entry name" value="tricorn interacting facor f3 domain"/>
    <property type="match status" value="1"/>
</dbReference>
<reference evidence="11" key="1">
    <citation type="submission" date="2018-05" db="EMBL/GenBank/DDBJ databases">
        <authorList>
            <person name="Lanie J.A."/>
            <person name="Ng W.-L."/>
            <person name="Kazmierczak K.M."/>
            <person name="Andrzejewski T.M."/>
            <person name="Davidsen T.M."/>
            <person name="Wayne K.J."/>
            <person name="Tettelin H."/>
            <person name="Glass J.I."/>
            <person name="Rusch D."/>
            <person name="Podicherti R."/>
            <person name="Tsui H.-C.T."/>
            <person name="Winkler M.E."/>
        </authorList>
    </citation>
    <scope>NUCLEOTIDE SEQUENCE</scope>
</reference>
<dbReference type="GO" id="GO:0008270">
    <property type="term" value="F:zinc ion binding"/>
    <property type="evidence" value="ECO:0007669"/>
    <property type="project" value="InterPro"/>
</dbReference>
<name>A0A382D6S7_9ZZZZ</name>
<evidence type="ECO:0000313" key="11">
    <source>
        <dbReference type="EMBL" id="SVB34120.1"/>
    </source>
</evidence>
<evidence type="ECO:0000256" key="5">
    <source>
        <dbReference type="ARBA" id="ARBA00022723"/>
    </source>
</evidence>
<proteinExistence type="inferred from homology"/>
<comment type="cofactor">
    <cofactor evidence="1">
        <name>Zn(2+)</name>
        <dbReference type="ChEBI" id="CHEBI:29105"/>
    </cofactor>
</comment>
<feature type="domain" description="Peptidase M1 membrane alanine aminopeptidase" evidence="9">
    <location>
        <begin position="254"/>
        <end position="397"/>
    </location>
</feature>
<keyword evidence="7" id="KW-0862">Zinc</keyword>
<dbReference type="EMBL" id="UINC01037908">
    <property type="protein sequence ID" value="SVB34120.1"/>
    <property type="molecule type" value="Genomic_DNA"/>
</dbReference>
<keyword evidence="5" id="KW-0479">Metal-binding</keyword>
<dbReference type="Gene3D" id="1.10.390.10">
    <property type="entry name" value="Neutral Protease Domain 2"/>
    <property type="match status" value="1"/>
</dbReference>
<evidence type="ECO:0000256" key="7">
    <source>
        <dbReference type="ARBA" id="ARBA00022833"/>
    </source>
</evidence>
<dbReference type="GO" id="GO:0070006">
    <property type="term" value="F:metalloaminopeptidase activity"/>
    <property type="evidence" value="ECO:0007669"/>
    <property type="project" value="TreeGrafter"/>
</dbReference>
<comment type="similarity">
    <text evidence="2">Belongs to the peptidase M1 family.</text>
</comment>
<organism evidence="11">
    <name type="scientific">marine metagenome</name>
    <dbReference type="NCBI Taxonomy" id="408172"/>
    <lineage>
        <taxon>unclassified sequences</taxon>
        <taxon>metagenomes</taxon>
        <taxon>ecological metagenomes</taxon>
    </lineage>
</organism>
<dbReference type="Pfam" id="PF01433">
    <property type="entry name" value="Peptidase_M1"/>
    <property type="match status" value="1"/>
</dbReference>
<sequence>FDQHEIFGSVLVKGGVGYRQPDSIELDFSSTMDVDSVKLYGELISYDHENDLLSVLAPQYTPPEGYQFTMEVYYHGIPTTCGFGSFVFDSHAGTEHVWTLSEPYGARCWWPCKDDPSDKADSVDIVVRVPANQIVASNGNLIHEILIANGRKEYHWEERYPISTYLVSLAIYPYTVWHDEYISAYGDTLPLDYYVFPDRYENSYENYLLTKDMMSLFASQFGEYPFMGEKYGHADFGWGGAMEHQTLTSMGGYSQTLIAHELGHQWWGDLITCASFHHIWLNEGFARYCQALWEEYFNSDEAYFAYMNNHAYYGSGTIYVEEPTTTSAIFNGNLSYNKASWVLHMLRHVVGDNTFFEILHAYASNDSLAYAAATTEEFQHVCEDITGMDLEDFFQQWIYGEKYPHYELSWWSTGTEELAIQIDQVQTTGYFHMPIDLHITGFLIDTTIVVDNYGPSQMYQLSGFGMPIHEIQLDPENWILKEVNYTTVSVDGNLPGEISLLPAYPNPFNSGTTINFFIPQGLGEIDAILQVLNVNGRRASTLLKKKVSPGMMSFYWDGYRNASGIYFIQLLAGNSILNRKVILLK</sequence>
<dbReference type="SUPFAM" id="SSF63737">
    <property type="entry name" value="Leukotriene A4 hydrolase N-terminal domain"/>
    <property type="match status" value="1"/>
</dbReference>
<dbReference type="SUPFAM" id="SSF55486">
    <property type="entry name" value="Metalloproteases ('zincins'), catalytic domain"/>
    <property type="match status" value="1"/>
</dbReference>
<evidence type="ECO:0000256" key="1">
    <source>
        <dbReference type="ARBA" id="ARBA00001947"/>
    </source>
</evidence>
<dbReference type="GO" id="GO:0005737">
    <property type="term" value="C:cytoplasm"/>
    <property type="evidence" value="ECO:0007669"/>
    <property type="project" value="TreeGrafter"/>
</dbReference>
<feature type="non-terminal residue" evidence="11">
    <location>
        <position position="1"/>
    </location>
</feature>
<dbReference type="GO" id="GO:0006508">
    <property type="term" value="P:proteolysis"/>
    <property type="evidence" value="ECO:0007669"/>
    <property type="project" value="UniProtKB-KW"/>
</dbReference>
<dbReference type="Pfam" id="PF17900">
    <property type="entry name" value="Peptidase_M1_N"/>
    <property type="match status" value="1"/>
</dbReference>
<evidence type="ECO:0000259" key="10">
    <source>
        <dbReference type="Pfam" id="PF17900"/>
    </source>
</evidence>
<protein>
    <submittedName>
        <fullName evidence="11">Uncharacterized protein</fullName>
    </submittedName>
</protein>
<dbReference type="NCBIfam" id="TIGR04183">
    <property type="entry name" value="Por_Secre_tail"/>
    <property type="match status" value="1"/>
</dbReference>
<dbReference type="InterPro" id="IPR001930">
    <property type="entry name" value="Peptidase_M1"/>
</dbReference>
<keyword evidence="3" id="KW-0031">Aminopeptidase</keyword>
<dbReference type="InterPro" id="IPR027268">
    <property type="entry name" value="Peptidase_M4/M1_CTD_sf"/>
</dbReference>
<keyword evidence="4" id="KW-0645">Protease</keyword>
<dbReference type="GO" id="GO:0005615">
    <property type="term" value="C:extracellular space"/>
    <property type="evidence" value="ECO:0007669"/>
    <property type="project" value="TreeGrafter"/>
</dbReference>
<keyword evidence="8" id="KW-0482">Metalloprotease</keyword>
<dbReference type="InterPro" id="IPR026444">
    <property type="entry name" value="Secre_tail"/>
</dbReference>